<keyword evidence="4" id="KW-1185">Reference proteome</keyword>
<feature type="transmembrane region" description="Helical" evidence="1">
    <location>
        <begin position="104"/>
        <end position="122"/>
    </location>
</feature>
<accession>A0AA38U9M1</accession>
<keyword evidence="1" id="KW-0472">Membrane</keyword>
<gene>
    <name evidence="3" type="ORF">F5878DRAFT_501961</name>
</gene>
<proteinExistence type="predicted"/>
<comment type="caution">
    <text evidence="3">The sequence shown here is derived from an EMBL/GenBank/DDBJ whole genome shotgun (WGS) entry which is preliminary data.</text>
</comment>
<keyword evidence="1" id="KW-0812">Transmembrane</keyword>
<sequence>MLITWIATGNPHYVSMSPNQHVPFIRFIFDVATDVLKPLFITSCSITAASFVLSLILRLNRYFRHTNGYVLSSLAFLSSVIGGAGLILLLIFDVRRHKPFHDSFLLMFTAGVAVSAICTRHIDFPHTSQLKRSFWMKTIVAGILITFAIKLTLTTTTGIFEWAVSMGFSFHLLKFYHDLR</sequence>
<feature type="transmembrane region" description="Helical" evidence="1">
    <location>
        <begin position="69"/>
        <end position="92"/>
    </location>
</feature>
<feature type="transmembrane region" description="Helical" evidence="1">
    <location>
        <begin position="39"/>
        <end position="57"/>
    </location>
</feature>
<dbReference type="EMBL" id="MU806461">
    <property type="protein sequence ID" value="KAJ3834989.1"/>
    <property type="molecule type" value="Genomic_DNA"/>
</dbReference>
<feature type="transmembrane region" description="Helical" evidence="1">
    <location>
        <begin position="134"/>
        <end position="153"/>
    </location>
</feature>
<organism evidence="3 4">
    <name type="scientific">Lentinula raphanica</name>
    <dbReference type="NCBI Taxonomy" id="153919"/>
    <lineage>
        <taxon>Eukaryota</taxon>
        <taxon>Fungi</taxon>
        <taxon>Dikarya</taxon>
        <taxon>Basidiomycota</taxon>
        <taxon>Agaricomycotina</taxon>
        <taxon>Agaricomycetes</taxon>
        <taxon>Agaricomycetidae</taxon>
        <taxon>Agaricales</taxon>
        <taxon>Marasmiineae</taxon>
        <taxon>Omphalotaceae</taxon>
        <taxon>Lentinula</taxon>
    </lineage>
</organism>
<evidence type="ECO:0000259" key="2">
    <source>
        <dbReference type="Pfam" id="PF10277"/>
    </source>
</evidence>
<name>A0AA38U9M1_9AGAR</name>
<reference evidence="3" key="1">
    <citation type="submission" date="2022-08" db="EMBL/GenBank/DDBJ databases">
        <authorList>
            <consortium name="DOE Joint Genome Institute"/>
            <person name="Min B."/>
            <person name="Riley R."/>
            <person name="Sierra-Patev S."/>
            <person name="Naranjo-Ortiz M."/>
            <person name="Looney B."/>
            <person name="Konkel Z."/>
            <person name="Slot J.C."/>
            <person name="Sakamoto Y."/>
            <person name="Steenwyk J.L."/>
            <person name="Rokas A."/>
            <person name="Carro J."/>
            <person name="Camarero S."/>
            <person name="Ferreira P."/>
            <person name="Molpeceres G."/>
            <person name="Ruiz-Duenas F.J."/>
            <person name="Serrano A."/>
            <person name="Henrissat B."/>
            <person name="Drula E."/>
            <person name="Hughes K.W."/>
            <person name="Mata J.L."/>
            <person name="Ishikawa N.K."/>
            <person name="Vargas-Isla R."/>
            <person name="Ushijima S."/>
            <person name="Smith C.A."/>
            <person name="Ahrendt S."/>
            <person name="Andreopoulos W."/>
            <person name="He G."/>
            <person name="Labutti K."/>
            <person name="Lipzen A."/>
            <person name="Ng V."/>
            <person name="Sandor L."/>
            <person name="Barry K."/>
            <person name="Martinez A.T."/>
            <person name="Xiao Y."/>
            <person name="Gibbons J.G."/>
            <person name="Terashima K."/>
            <person name="Hibbett D.S."/>
            <person name="Grigoriev I.V."/>
        </authorList>
    </citation>
    <scope>NUCLEOTIDE SEQUENCE</scope>
    <source>
        <strain evidence="3">TFB9207</strain>
    </source>
</reference>
<feature type="domain" description="CWH43-like N-terminal" evidence="2">
    <location>
        <begin position="1"/>
        <end position="180"/>
    </location>
</feature>
<dbReference type="Proteomes" id="UP001163846">
    <property type="component" value="Unassembled WGS sequence"/>
</dbReference>
<dbReference type="AlphaFoldDB" id="A0AA38U9M1"/>
<feature type="non-terminal residue" evidence="3">
    <location>
        <position position="180"/>
    </location>
</feature>
<evidence type="ECO:0000256" key="1">
    <source>
        <dbReference type="SAM" id="Phobius"/>
    </source>
</evidence>
<evidence type="ECO:0000313" key="4">
    <source>
        <dbReference type="Proteomes" id="UP001163846"/>
    </source>
</evidence>
<keyword evidence="1" id="KW-1133">Transmembrane helix</keyword>
<evidence type="ECO:0000313" key="3">
    <source>
        <dbReference type="EMBL" id="KAJ3834989.1"/>
    </source>
</evidence>
<dbReference type="InterPro" id="IPR019402">
    <property type="entry name" value="CWH43_N"/>
</dbReference>
<protein>
    <submittedName>
        <fullName evidence="3">Frag1/DRAM/Sfk1</fullName>
    </submittedName>
</protein>
<dbReference type="Pfam" id="PF10277">
    <property type="entry name" value="Frag1"/>
    <property type="match status" value="1"/>
</dbReference>